<dbReference type="AlphaFoldDB" id="A0A160A5G1"/>
<dbReference type="Proteomes" id="UP000076083">
    <property type="component" value="Chromosome"/>
</dbReference>
<name>A0A160A5G1_PSEFL</name>
<evidence type="ECO:0000313" key="2">
    <source>
        <dbReference type="Proteomes" id="UP000076083"/>
    </source>
</evidence>
<evidence type="ECO:0000313" key="1">
    <source>
        <dbReference type="EMBL" id="AMZ74468.1"/>
    </source>
</evidence>
<dbReference type="InterPro" id="IPR036366">
    <property type="entry name" value="PGBDSf"/>
</dbReference>
<reference evidence="1 2" key="2">
    <citation type="journal article" date="2018" name="Nature">
        <title>Mutant phenotypes for thousands of bacterial genes of unknown function.</title>
        <authorList>
            <person name="Price M.N."/>
            <person name="Wetmore K.M."/>
            <person name="Waters R.J."/>
            <person name="Callaghan M."/>
            <person name="Ray J."/>
            <person name="Liu H."/>
            <person name="Kuehl J.V."/>
            <person name="Melnyk R.A."/>
            <person name="Lamson J.S."/>
            <person name="Suh Y."/>
            <person name="Carlson H.K."/>
            <person name="Esquivel Z."/>
            <person name="Sadeeshkumar H."/>
            <person name="Chakraborty R."/>
            <person name="Zane G.M."/>
            <person name="Rubin B.E."/>
            <person name="Wall J.D."/>
            <person name="Visel A."/>
            <person name="Bristow J."/>
            <person name="Blow M.J."/>
            <person name="Arkin A.P."/>
            <person name="Deutschbauer A.M."/>
        </authorList>
    </citation>
    <scope>NUCLEOTIDE SEQUENCE [LARGE SCALE GENOMIC DNA]</scope>
    <source>
        <strain evidence="1 2">FW300-N2E2</strain>
    </source>
</reference>
<reference evidence="2" key="1">
    <citation type="submission" date="2016-04" db="EMBL/GenBank/DDBJ databases">
        <authorList>
            <person name="Ray J."/>
            <person name="Price M."/>
            <person name="Deutschbauer A."/>
        </authorList>
    </citation>
    <scope>NUCLEOTIDE SEQUENCE [LARGE SCALE GENOMIC DNA]</scope>
    <source>
        <strain evidence="2">FW300-N2E2</strain>
    </source>
</reference>
<dbReference type="Gene3D" id="1.10.101.10">
    <property type="entry name" value="PGBD-like superfamily/PGBD"/>
    <property type="match status" value="1"/>
</dbReference>
<dbReference type="EMBL" id="CP015225">
    <property type="protein sequence ID" value="AMZ74468.1"/>
    <property type="molecule type" value="Genomic_DNA"/>
</dbReference>
<proteinExistence type="predicted"/>
<dbReference type="InterPro" id="IPR036365">
    <property type="entry name" value="PGBD-like_sf"/>
</dbReference>
<evidence type="ECO:0008006" key="3">
    <source>
        <dbReference type="Google" id="ProtNLM"/>
    </source>
</evidence>
<organism evidence="1 2">
    <name type="scientific">Pseudomonas fluorescens</name>
    <dbReference type="NCBI Taxonomy" id="294"/>
    <lineage>
        <taxon>Bacteria</taxon>
        <taxon>Pseudomonadati</taxon>
        <taxon>Pseudomonadota</taxon>
        <taxon>Gammaproteobacteria</taxon>
        <taxon>Pseudomonadales</taxon>
        <taxon>Pseudomonadaceae</taxon>
        <taxon>Pseudomonas</taxon>
    </lineage>
</organism>
<gene>
    <name evidence="1" type="ORF">TK06_26370</name>
</gene>
<sequence length="97" mass="10913">MQRPFLFAGYFSIGAWFDEPTQKAYSQAYQCNGLPTREQLLGLFKKYGYDTSAATTGAGFQRLVRAFQLHFRPAKHDGVMDIETAANLAALVKKYIP</sequence>
<accession>A0A160A5G1</accession>
<protein>
    <recommendedName>
        <fullName evidence="3">Peptidoglycan binding-like domain-containing protein</fullName>
    </recommendedName>
</protein>
<dbReference type="SUPFAM" id="SSF47090">
    <property type="entry name" value="PGBD-like"/>
    <property type="match status" value="1"/>
</dbReference>